<sequence>MTMVKVTSHGAELHVDDLYGDRRPIVLVHGWPLSGEAWKHQVEAFSDAGHRVVTYDRRGFGRSGVAADGAYDYDALTDDLEEVVRALDLSDAVVVGFSMGGGEAVRLATRASGRLAGIVLAAAVPPYLLKTEDNPDGPLPPEGADGMKAGLAEDREGFLPGFVRDFFRAGDDVAVSEAEVEAALGLALQSDQDAALACIDSFSRTDFRDDVAAVRLPTLVVHGDADGIVPLEGSGQRAHDAIEGSKLVVIKGGPHGVNVSHADEFNRAVLEFVNSL</sequence>
<evidence type="ECO:0000259" key="2">
    <source>
        <dbReference type="Pfam" id="PF00561"/>
    </source>
</evidence>
<dbReference type="Gene3D" id="3.40.50.1820">
    <property type="entry name" value="alpha/beta hydrolase"/>
    <property type="match status" value="1"/>
</dbReference>
<dbReference type="Pfam" id="PF00561">
    <property type="entry name" value="Abhydrolase_1"/>
    <property type="match status" value="1"/>
</dbReference>
<keyword evidence="4" id="KW-1185">Reference proteome</keyword>
<keyword evidence="1" id="KW-0575">Peroxidase</keyword>
<name>A0ABQ1Q596_9ACTN</name>
<organism evidence="3 4">
    <name type="scientific">Nocardioides daphniae</name>
    <dbReference type="NCBI Taxonomy" id="402297"/>
    <lineage>
        <taxon>Bacteria</taxon>
        <taxon>Bacillati</taxon>
        <taxon>Actinomycetota</taxon>
        <taxon>Actinomycetes</taxon>
        <taxon>Propionibacteriales</taxon>
        <taxon>Nocardioidaceae</taxon>
        <taxon>Nocardioides</taxon>
    </lineage>
</organism>
<dbReference type="SUPFAM" id="SSF53474">
    <property type="entry name" value="alpha/beta-Hydrolases"/>
    <property type="match status" value="1"/>
</dbReference>
<comment type="caution">
    <text evidence="3">The sequence shown here is derived from an EMBL/GenBank/DDBJ whole genome shotgun (WGS) entry which is preliminary data.</text>
</comment>
<dbReference type="InterPro" id="IPR000073">
    <property type="entry name" value="AB_hydrolase_1"/>
</dbReference>
<evidence type="ECO:0000313" key="3">
    <source>
        <dbReference type="EMBL" id="GGD14629.1"/>
    </source>
</evidence>
<dbReference type="PANTHER" id="PTHR43433">
    <property type="entry name" value="HYDROLASE, ALPHA/BETA FOLD FAMILY PROTEIN"/>
    <property type="match status" value="1"/>
</dbReference>
<dbReference type="EMBL" id="BMCK01000002">
    <property type="protein sequence ID" value="GGD14629.1"/>
    <property type="molecule type" value="Genomic_DNA"/>
</dbReference>
<keyword evidence="3" id="KW-0378">Hydrolase</keyword>
<keyword evidence="1" id="KW-0560">Oxidoreductase</keyword>
<gene>
    <name evidence="3" type="ORF">GCM10007231_12010</name>
</gene>
<dbReference type="InterPro" id="IPR000639">
    <property type="entry name" value="Epox_hydrolase-like"/>
</dbReference>
<evidence type="ECO:0000313" key="4">
    <source>
        <dbReference type="Proteomes" id="UP000630594"/>
    </source>
</evidence>
<dbReference type="GO" id="GO:0016787">
    <property type="term" value="F:hydrolase activity"/>
    <property type="evidence" value="ECO:0007669"/>
    <property type="project" value="UniProtKB-KW"/>
</dbReference>
<protein>
    <submittedName>
        <fullName evidence="3">Hydrolase</fullName>
    </submittedName>
</protein>
<dbReference type="PRINTS" id="PR00111">
    <property type="entry name" value="ABHYDROLASE"/>
</dbReference>
<dbReference type="InterPro" id="IPR029058">
    <property type="entry name" value="AB_hydrolase_fold"/>
</dbReference>
<proteinExistence type="predicted"/>
<dbReference type="Proteomes" id="UP000630594">
    <property type="component" value="Unassembled WGS sequence"/>
</dbReference>
<dbReference type="PANTHER" id="PTHR43433:SF4">
    <property type="entry name" value="NON-HEME CHLOROPEROXIDASE-RELATED"/>
    <property type="match status" value="1"/>
</dbReference>
<evidence type="ECO:0000256" key="1">
    <source>
        <dbReference type="ARBA" id="ARBA00022559"/>
    </source>
</evidence>
<accession>A0ABQ1Q596</accession>
<dbReference type="InterPro" id="IPR050471">
    <property type="entry name" value="AB_hydrolase"/>
</dbReference>
<feature type="domain" description="AB hydrolase-1" evidence="2">
    <location>
        <begin position="24"/>
        <end position="260"/>
    </location>
</feature>
<reference evidence="4" key="1">
    <citation type="journal article" date="2019" name="Int. J. Syst. Evol. Microbiol.">
        <title>The Global Catalogue of Microorganisms (GCM) 10K type strain sequencing project: providing services to taxonomists for standard genome sequencing and annotation.</title>
        <authorList>
            <consortium name="The Broad Institute Genomics Platform"/>
            <consortium name="The Broad Institute Genome Sequencing Center for Infectious Disease"/>
            <person name="Wu L."/>
            <person name="Ma J."/>
        </authorList>
    </citation>
    <scope>NUCLEOTIDE SEQUENCE [LARGE SCALE GENOMIC DNA]</scope>
    <source>
        <strain evidence="4">CCM 7403</strain>
    </source>
</reference>
<dbReference type="PRINTS" id="PR00412">
    <property type="entry name" value="EPOXHYDRLASE"/>
</dbReference>